<name>A0ACC1KE07_9FUNG</name>
<comment type="caution">
    <text evidence="1">The sequence shown here is derived from an EMBL/GenBank/DDBJ whole genome shotgun (WGS) entry which is preliminary data.</text>
</comment>
<feature type="non-terminal residue" evidence="1">
    <location>
        <position position="1"/>
    </location>
</feature>
<protein>
    <submittedName>
        <fullName evidence="1">Uncharacterized protein</fullName>
    </submittedName>
</protein>
<evidence type="ECO:0000313" key="2">
    <source>
        <dbReference type="Proteomes" id="UP001140087"/>
    </source>
</evidence>
<evidence type="ECO:0000313" key="1">
    <source>
        <dbReference type="EMBL" id="KAJ2788659.1"/>
    </source>
</evidence>
<proteinExistence type="predicted"/>
<organism evidence="1 2">
    <name type="scientific">Coemansia helicoidea</name>
    <dbReference type="NCBI Taxonomy" id="1286919"/>
    <lineage>
        <taxon>Eukaryota</taxon>
        <taxon>Fungi</taxon>
        <taxon>Fungi incertae sedis</taxon>
        <taxon>Zoopagomycota</taxon>
        <taxon>Kickxellomycotina</taxon>
        <taxon>Kickxellomycetes</taxon>
        <taxon>Kickxellales</taxon>
        <taxon>Kickxellaceae</taxon>
        <taxon>Coemansia</taxon>
    </lineage>
</organism>
<feature type="non-terminal residue" evidence="1">
    <location>
        <position position="76"/>
    </location>
</feature>
<reference evidence="1" key="1">
    <citation type="submission" date="2022-07" db="EMBL/GenBank/DDBJ databases">
        <title>Phylogenomic reconstructions and comparative analyses of Kickxellomycotina fungi.</title>
        <authorList>
            <person name="Reynolds N.K."/>
            <person name="Stajich J.E."/>
            <person name="Barry K."/>
            <person name="Grigoriev I.V."/>
            <person name="Crous P."/>
            <person name="Smith M.E."/>
        </authorList>
    </citation>
    <scope>NUCLEOTIDE SEQUENCE</scope>
    <source>
        <strain evidence="1">BCRC 34780</strain>
    </source>
</reference>
<accession>A0ACC1KE07</accession>
<gene>
    <name evidence="1" type="ORF">H4R21_006948</name>
</gene>
<keyword evidence="2" id="KW-1185">Reference proteome</keyword>
<sequence length="76" mass="8626">FVELLVNWAACGDVQAGYDPTIVHDPVRDRYRIQCPDENGATRWYTVTRNHVATECLLGGHTRYFVAEPDDDDEDG</sequence>
<dbReference type="Proteomes" id="UP001140087">
    <property type="component" value="Unassembled WGS sequence"/>
</dbReference>
<dbReference type="EMBL" id="JANBUN010004012">
    <property type="protein sequence ID" value="KAJ2788659.1"/>
    <property type="molecule type" value="Genomic_DNA"/>
</dbReference>